<keyword evidence="1" id="KW-0812">Transmembrane</keyword>
<dbReference type="AlphaFoldDB" id="A0A6B0U9M5"/>
<keyword evidence="1" id="KW-1133">Transmembrane helix</keyword>
<feature type="transmembrane region" description="Helical" evidence="1">
    <location>
        <begin position="6"/>
        <end position="30"/>
    </location>
</feature>
<name>A0A6B0U9M5_IXORI</name>
<evidence type="ECO:0000313" key="2">
    <source>
        <dbReference type="EMBL" id="MXU87111.1"/>
    </source>
</evidence>
<reference evidence="2" key="1">
    <citation type="submission" date="2019-12" db="EMBL/GenBank/DDBJ databases">
        <title>An insight into the sialome of adult female Ixodes ricinus ticks feeding for 6 days.</title>
        <authorList>
            <person name="Perner J."/>
            <person name="Ribeiro J.M.C."/>
        </authorList>
    </citation>
    <scope>NUCLEOTIDE SEQUENCE</scope>
    <source>
        <strain evidence="2">Semi-engorged</strain>
        <tissue evidence="2">Salivary glands</tissue>
    </source>
</reference>
<protein>
    <submittedName>
        <fullName evidence="2">Uncharacterized protein</fullName>
    </submittedName>
</protein>
<sequence>MRWKVHFFFCLRAQSFFFFYFFFCIESVLSVNNSFGVKKKKICALVFSIFLAFSPPESLLFAQFCSKLEVLKFYFYPTFFGGKGQTRRRLFPRS</sequence>
<accession>A0A6B0U9M5</accession>
<dbReference type="EMBL" id="GIFC01005028">
    <property type="protein sequence ID" value="MXU87111.1"/>
    <property type="molecule type" value="Transcribed_RNA"/>
</dbReference>
<keyword evidence="1" id="KW-0472">Membrane</keyword>
<organism evidence="2">
    <name type="scientific">Ixodes ricinus</name>
    <name type="common">Common tick</name>
    <name type="synonym">Acarus ricinus</name>
    <dbReference type="NCBI Taxonomy" id="34613"/>
    <lineage>
        <taxon>Eukaryota</taxon>
        <taxon>Metazoa</taxon>
        <taxon>Ecdysozoa</taxon>
        <taxon>Arthropoda</taxon>
        <taxon>Chelicerata</taxon>
        <taxon>Arachnida</taxon>
        <taxon>Acari</taxon>
        <taxon>Parasitiformes</taxon>
        <taxon>Ixodida</taxon>
        <taxon>Ixodoidea</taxon>
        <taxon>Ixodidae</taxon>
        <taxon>Ixodinae</taxon>
        <taxon>Ixodes</taxon>
    </lineage>
</organism>
<proteinExistence type="predicted"/>
<evidence type="ECO:0000256" key="1">
    <source>
        <dbReference type="SAM" id="Phobius"/>
    </source>
</evidence>
<feature type="transmembrane region" description="Helical" evidence="1">
    <location>
        <begin position="42"/>
        <end position="62"/>
    </location>
</feature>